<dbReference type="GeneID" id="97305150"/>
<sequence>MSHTPTAPGAADEPRLKHPSHIDEFLLYRLHNLTRVAVQGVGLMFRREIGISRRDWRILAFVGRFPDLNLTRLAELTGLDTVIASRCVTQLVQRGLLANRRQPANKRVSLLRLTESGEQVYARAHAAGQQYNIEFTACLNDDEARLLETVMSKLEARAHELNQREIAFGVDSQEGDTAEE</sequence>
<evidence type="ECO:0000259" key="1">
    <source>
        <dbReference type="PROSITE" id="PS50995"/>
    </source>
</evidence>
<dbReference type="PROSITE" id="PS50995">
    <property type="entry name" value="HTH_MARR_2"/>
    <property type="match status" value="1"/>
</dbReference>
<dbReference type="SUPFAM" id="SSF46785">
    <property type="entry name" value="Winged helix' DNA-binding domain"/>
    <property type="match status" value="1"/>
</dbReference>
<reference evidence="2 3" key="1">
    <citation type="submission" date="2019-03" db="EMBL/GenBank/DDBJ databases">
        <title>Complete Genome Sequence of Paraburkholderia dipogonis ICMP 19430T, a Nitrogen-fixing Symbiont of the South African Invasive Legume Dipogon lignosus in New Zealand.</title>
        <authorList>
            <person name="De Meyer S.E."/>
        </authorList>
    </citation>
    <scope>NUCLEOTIDE SEQUENCE [LARGE SCALE GENOMIC DNA]</scope>
    <source>
        <strain evidence="2 3">ICMP 19430</strain>
    </source>
</reference>
<dbReference type="EMBL" id="SNVI01000001">
    <property type="protein sequence ID" value="TFE44150.1"/>
    <property type="molecule type" value="Genomic_DNA"/>
</dbReference>
<comment type="caution">
    <text evidence="2">The sequence shown here is derived from an EMBL/GenBank/DDBJ whole genome shotgun (WGS) entry which is preliminary data.</text>
</comment>
<accession>A0A4Y8N2Y2</accession>
<dbReference type="AlphaFoldDB" id="A0A4Y8N2Y2"/>
<dbReference type="InterPro" id="IPR039422">
    <property type="entry name" value="MarR/SlyA-like"/>
</dbReference>
<dbReference type="InterPro" id="IPR000835">
    <property type="entry name" value="HTH_MarR-typ"/>
</dbReference>
<dbReference type="PRINTS" id="PR00598">
    <property type="entry name" value="HTHMARR"/>
</dbReference>
<evidence type="ECO:0000313" key="3">
    <source>
        <dbReference type="Proteomes" id="UP000297385"/>
    </source>
</evidence>
<dbReference type="InterPro" id="IPR036390">
    <property type="entry name" value="WH_DNA-bd_sf"/>
</dbReference>
<dbReference type="Proteomes" id="UP000297385">
    <property type="component" value="Unassembled WGS sequence"/>
</dbReference>
<dbReference type="PANTHER" id="PTHR33164">
    <property type="entry name" value="TRANSCRIPTIONAL REGULATOR, MARR FAMILY"/>
    <property type="match status" value="1"/>
</dbReference>
<proteinExistence type="predicted"/>
<dbReference type="SMART" id="SM00347">
    <property type="entry name" value="HTH_MARR"/>
    <property type="match status" value="1"/>
</dbReference>
<gene>
    <name evidence="2" type="ORF">E2553_03375</name>
</gene>
<feature type="domain" description="HTH marR-type" evidence="1">
    <location>
        <begin position="23"/>
        <end position="156"/>
    </location>
</feature>
<name>A0A4Y8N2Y2_9BURK</name>
<dbReference type="InterPro" id="IPR036388">
    <property type="entry name" value="WH-like_DNA-bd_sf"/>
</dbReference>
<dbReference type="GO" id="GO:0003700">
    <property type="term" value="F:DNA-binding transcription factor activity"/>
    <property type="evidence" value="ECO:0007669"/>
    <property type="project" value="InterPro"/>
</dbReference>
<evidence type="ECO:0000313" key="2">
    <source>
        <dbReference type="EMBL" id="TFE44150.1"/>
    </source>
</evidence>
<organism evidence="2 3">
    <name type="scientific">Paraburkholderia dipogonis</name>
    <dbReference type="NCBI Taxonomy" id="1211383"/>
    <lineage>
        <taxon>Bacteria</taxon>
        <taxon>Pseudomonadati</taxon>
        <taxon>Pseudomonadota</taxon>
        <taxon>Betaproteobacteria</taxon>
        <taxon>Burkholderiales</taxon>
        <taxon>Burkholderiaceae</taxon>
        <taxon>Paraburkholderia</taxon>
    </lineage>
</organism>
<dbReference type="PANTHER" id="PTHR33164:SF89">
    <property type="entry name" value="MARR FAMILY REGULATORY PROTEIN"/>
    <property type="match status" value="1"/>
</dbReference>
<dbReference type="Pfam" id="PF12802">
    <property type="entry name" value="MarR_2"/>
    <property type="match status" value="1"/>
</dbReference>
<protein>
    <submittedName>
        <fullName evidence="2">MarR family transcriptional regulator</fullName>
    </submittedName>
</protein>
<dbReference type="Gene3D" id="1.10.10.10">
    <property type="entry name" value="Winged helix-like DNA-binding domain superfamily/Winged helix DNA-binding domain"/>
    <property type="match status" value="1"/>
</dbReference>
<dbReference type="GO" id="GO:0006950">
    <property type="term" value="P:response to stress"/>
    <property type="evidence" value="ECO:0007669"/>
    <property type="project" value="TreeGrafter"/>
</dbReference>
<dbReference type="RefSeq" id="WP_134456028.1">
    <property type="nucleotide sequence ID" value="NZ_JBHMFL010000075.1"/>
</dbReference>